<reference evidence="6" key="1">
    <citation type="submission" date="2025-08" db="UniProtKB">
        <authorList>
            <consortium name="RefSeq"/>
        </authorList>
    </citation>
    <scope>IDENTIFICATION</scope>
    <source>
        <strain evidence="6">Airmid</strain>
    </source>
</reference>
<feature type="compositionally biased region" description="Low complexity" evidence="3">
    <location>
        <begin position="756"/>
        <end position="768"/>
    </location>
</feature>
<feature type="region of interest" description="Disordered" evidence="3">
    <location>
        <begin position="544"/>
        <end position="814"/>
    </location>
</feature>
<feature type="compositionally biased region" description="Basic and acidic residues" evidence="3">
    <location>
        <begin position="713"/>
        <end position="731"/>
    </location>
</feature>
<dbReference type="KEGG" id="dpte:113794575"/>
<dbReference type="OMA" id="LINACEM"/>
<evidence type="ECO:0000259" key="4">
    <source>
        <dbReference type="PROSITE" id="PS50102"/>
    </source>
</evidence>
<feature type="compositionally biased region" description="Gly residues" evidence="3">
    <location>
        <begin position="280"/>
        <end position="293"/>
    </location>
</feature>
<feature type="domain" description="RRM" evidence="4">
    <location>
        <begin position="90"/>
        <end position="162"/>
    </location>
</feature>
<feature type="compositionally biased region" description="Gly residues" evidence="3">
    <location>
        <begin position="629"/>
        <end position="643"/>
    </location>
</feature>
<feature type="compositionally biased region" description="Polar residues" evidence="3">
    <location>
        <begin position="428"/>
        <end position="441"/>
    </location>
</feature>
<dbReference type="Pfam" id="PF00076">
    <property type="entry name" value="RRM_1"/>
    <property type="match status" value="1"/>
</dbReference>
<dbReference type="SMART" id="SM00360">
    <property type="entry name" value="RRM"/>
    <property type="match status" value="1"/>
</dbReference>
<dbReference type="Proteomes" id="UP000515146">
    <property type="component" value="Unplaced"/>
</dbReference>
<evidence type="ECO:0000256" key="1">
    <source>
        <dbReference type="ARBA" id="ARBA00022884"/>
    </source>
</evidence>
<feature type="compositionally biased region" description="Basic and acidic residues" evidence="3">
    <location>
        <begin position="771"/>
        <end position="781"/>
    </location>
</feature>
<dbReference type="Gene3D" id="3.30.70.330">
    <property type="match status" value="1"/>
</dbReference>
<feature type="compositionally biased region" description="Polar residues" evidence="3">
    <location>
        <begin position="456"/>
        <end position="466"/>
    </location>
</feature>
<dbReference type="InterPro" id="IPR012677">
    <property type="entry name" value="Nucleotide-bd_a/b_plait_sf"/>
</dbReference>
<feature type="compositionally biased region" description="Low complexity" evidence="3">
    <location>
        <begin position="1"/>
        <end position="23"/>
    </location>
</feature>
<feature type="compositionally biased region" description="Polar residues" evidence="3">
    <location>
        <begin position="788"/>
        <end position="800"/>
    </location>
</feature>
<protein>
    <submittedName>
        <fullName evidence="6">TATA-binding protein-associated factor 2N-like</fullName>
    </submittedName>
</protein>
<evidence type="ECO:0000313" key="6">
    <source>
        <dbReference type="RefSeq" id="XP_027200493.1"/>
    </source>
</evidence>
<feature type="compositionally biased region" description="Basic and acidic residues" evidence="3">
    <location>
        <begin position="599"/>
        <end position="617"/>
    </location>
</feature>
<feature type="compositionally biased region" description="Gly residues" evidence="3">
    <location>
        <begin position="217"/>
        <end position="227"/>
    </location>
</feature>
<dbReference type="RefSeq" id="XP_027200493.1">
    <property type="nucleotide sequence ID" value="XM_027344692.1"/>
</dbReference>
<feature type="region of interest" description="Disordered" evidence="3">
    <location>
        <begin position="155"/>
        <end position="493"/>
    </location>
</feature>
<accession>A0A6P6Y4U9</accession>
<feature type="compositionally biased region" description="Basic and acidic residues" evidence="3">
    <location>
        <begin position="644"/>
        <end position="661"/>
    </location>
</feature>
<feature type="compositionally biased region" description="Polar residues" evidence="3">
    <location>
        <begin position="555"/>
        <end position="577"/>
    </location>
</feature>
<keyword evidence="5" id="KW-1185">Reference proteome</keyword>
<feature type="compositionally biased region" description="Polar residues" evidence="3">
    <location>
        <begin position="389"/>
        <end position="408"/>
    </location>
</feature>
<sequence>MSSNQQQANINADNNNSQNVSGKSKGKQKKKGEKLDVDLFFANTTPNWASMMEDDSENEIIVPSQYNLPEAPKALVNEIDPTQIPTVPPFKVHLRNLHYELEKEDLEGLFRNLTIIDIQMIKDRTIRTAWIEFETKQDLVQALEFNNRSIRGRNISMSLDRGGGGSGDRYGDRRGRGGFGGRDNTSSDWRSRDTMPPKQVYPPPSVDSYDHAPRTGGYSGGGGGGNRGPRRYGDDDYAPPSSHRNDYGGGGYDDRGGDDRSGYDDRYGRRNDYGHRRGNDSGGNMGGGSGGGSNWRRNENRVAQQPEEPSNWRRDVPPPMHQQQDHSSYEQPRGGGRPLRYDDNNVSSRAMLPPRMASDHHQQQQQQSSYRNDETSGYNDDLYEPSPPSVRNSNQSIDPDMQQSSSRPLRNENTTNTTYENRRPINEQYYQSSDQFRSGNRNPPLMDHPGRERLSSTRSNVSNVDQHSTDDYSSSGGGGGNVPATTAAPKERRPFINSSVLDALKKQAAETAQPAKVSNYSSIFGEAKPVDTTEKELEIEKKLLSSKQEAVAAVSATTNEESNKSNTEQPQDSTNDNGGDVSVPPASNVSVPSATTNDRPNRIEHRDYQNRDHRSSDQDSIPPRRRANGGIGSNRMGGGGGGGMRRDYDDRNNGALSDRRMGGGGGGNMRAPRGDYDRMGSGGGGNNAPRMRRDGPRGDSYINNSSGGGGGYNDRRRFGDRDRIGGRRGYGDDNVVAPRYQDRGPRIGSGGGGGYDNNRNRYNSGGSDYLEWSKDDRDSDSKQSFQQTNRITQISYASTNKFEHLGETDDHGSE</sequence>
<feature type="compositionally biased region" description="Basic and acidic residues" evidence="3">
    <location>
        <begin position="801"/>
        <end position="814"/>
    </location>
</feature>
<organism evidence="5 6">
    <name type="scientific">Dermatophagoides pteronyssinus</name>
    <name type="common">European house dust mite</name>
    <dbReference type="NCBI Taxonomy" id="6956"/>
    <lineage>
        <taxon>Eukaryota</taxon>
        <taxon>Metazoa</taxon>
        <taxon>Ecdysozoa</taxon>
        <taxon>Arthropoda</taxon>
        <taxon>Chelicerata</taxon>
        <taxon>Arachnida</taxon>
        <taxon>Acari</taxon>
        <taxon>Acariformes</taxon>
        <taxon>Sarcoptiformes</taxon>
        <taxon>Astigmata</taxon>
        <taxon>Psoroptidia</taxon>
        <taxon>Analgoidea</taxon>
        <taxon>Pyroglyphidae</taxon>
        <taxon>Dermatophagoidinae</taxon>
        <taxon>Dermatophagoides</taxon>
    </lineage>
</organism>
<gene>
    <name evidence="6" type="primary">LOC113794575</name>
</gene>
<dbReference type="GO" id="GO:0003723">
    <property type="term" value="F:RNA binding"/>
    <property type="evidence" value="ECO:0007669"/>
    <property type="project" value="UniProtKB-UniRule"/>
</dbReference>
<dbReference type="PROSITE" id="PS50102">
    <property type="entry name" value="RRM"/>
    <property type="match status" value="1"/>
</dbReference>
<keyword evidence="1 2" id="KW-0694">RNA-binding</keyword>
<dbReference type="InParanoid" id="A0A6P6Y4U9"/>
<dbReference type="InterPro" id="IPR035979">
    <property type="entry name" value="RBD_domain_sf"/>
</dbReference>
<dbReference type="InterPro" id="IPR000504">
    <property type="entry name" value="RRM_dom"/>
</dbReference>
<name>A0A6P6Y4U9_DERPT</name>
<dbReference type="OrthoDB" id="1748655at2759"/>
<evidence type="ECO:0000313" key="5">
    <source>
        <dbReference type="Proteomes" id="UP000515146"/>
    </source>
</evidence>
<feature type="region of interest" description="Disordered" evidence="3">
    <location>
        <begin position="1"/>
        <end position="32"/>
    </location>
</feature>
<proteinExistence type="predicted"/>
<dbReference type="SUPFAM" id="SSF54928">
    <property type="entry name" value="RNA-binding domain, RBD"/>
    <property type="match status" value="1"/>
</dbReference>
<evidence type="ECO:0000256" key="2">
    <source>
        <dbReference type="PROSITE-ProRule" id="PRU00176"/>
    </source>
</evidence>
<evidence type="ECO:0000256" key="3">
    <source>
        <dbReference type="SAM" id="MobiDB-lite"/>
    </source>
</evidence>
<feature type="compositionally biased region" description="Low complexity" evidence="3">
    <location>
        <begin position="581"/>
        <end position="594"/>
    </location>
</feature>
<dbReference type="AlphaFoldDB" id="A0A6P6Y4U9"/>
<feature type="compositionally biased region" description="Basic and acidic residues" evidence="3">
    <location>
        <begin position="252"/>
        <end position="279"/>
    </location>
</feature>